<name>A0A2T1C9R4_9CYAN</name>
<comment type="caution">
    <text evidence="3">The sequence shown here is derived from an EMBL/GenBank/DDBJ whole genome shotgun (WGS) entry which is preliminary data.</text>
</comment>
<dbReference type="AlphaFoldDB" id="A0A2T1C9R4"/>
<feature type="compositionally biased region" description="Polar residues" evidence="1">
    <location>
        <begin position="1"/>
        <end position="11"/>
    </location>
</feature>
<keyword evidence="4" id="KW-1185">Reference proteome</keyword>
<sequence>MSPENTRNQADNRGVLPDSNALEAHADRLIDDLFADIDNILADGTKLPPQPPTPDYPALKSAGVPQVTLPPGTSTSGENLGLPPLGYSQTTSPQDCLGGGSYQVPTLIPNLTPETPPNSPELEENIQIPHPKVEAPPVTPDSSPDEEITEDEYEIPAPSAPTRSPNVVDKLLFWGIGATLVGLAALFFLWLVSQYRLNLLRTANATTSQTAPITKEETEFIQYMQRSLKAIDQKATLTPSQPIGQTLPSTSNLPVLTPALPSLTPPPSSSVSIPVPPPAGSTR</sequence>
<dbReference type="Proteomes" id="UP000238762">
    <property type="component" value="Unassembled WGS sequence"/>
</dbReference>
<keyword evidence="2" id="KW-0812">Transmembrane</keyword>
<feature type="compositionally biased region" description="Pro residues" evidence="1">
    <location>
        <begin position="263"/>
        <end position="283"/>
    </location>
</feature>
<feature type="region of interest" description="Disordered" evidence="1">
    <location>
        <begin position="1"/>
        <end position="20"/>
    </location>
</feature>
<accession>A0A2T1C9R4</accession>
<reference evidence="3 4" key="2">
    <citation type="submission" date="2018-03" db="EMBL/GenBank/DDBJ databases">
        <title>The ancient ancestry and fast evolution of plastids.</title>
        <authorList>
            <person name="Moore K.R."/>
            <person name="Magnabosco C."/>
            <person name="Momper L."/>
            <person name="Gold D.A."/>
            <person name="Bosak T."/>
            <person name="Fournier G.P."/>
        </authorList>
    </citation>
    <scope>NUCLEOTIDE SEQUENCE [LARGE SCALE GENOMIC DNA]</scope>
    <source>
        <strain evidence="3 4">CCAP 1448/3</strain>
    </source>
</reference>
<feature type="region of interest" description="Disordered" evidence="1">
    <location>
        <begin position="239"/>
        <end position="283"/>
    </location>
</feature>
<feature type="compositionally biased region" description="Polar residues" evidence="1">
    <location>
        <begin position="239"/>
        <end position="252"/>
    </location>
</feature>
<protein>
    <submittedName>
        <fullName evidence="3">Uncharacterized protein</fullName>
    </submittedName>
</protein>
<evidence type="ECO:0000313" key="3">
    <source>
        <dbReference type="EMBL" id="PSB04897.1"/>
    </source>
</evidence>
<dbReference type="RefSeq" id="WP_106287002.1">
    <property type="nucleotide sequence ID" value="NZ_CAWNTC010000143.1"/>
</dbReference>
<evidence type="ECO:0000313" key="4">
    <source>
        <dbReference type="Proteomes" id="UP000238762"/>
    </source>
</evidence>
<dbReference type="OrthoDB" id="428674at2"/>
<dbReference type="EMBL" id="PVWJ01000006">
    <property type="protein sequence ID" value="PSB04897.1"/>
    <property type="molecule type" value="Genomic_DNA"/>
</dbReference>
<feature type="transmembrane region" description="Helical" evidence="2">
    <location>
        <begin position="171"/>
        <end position="192"/>
    </location>
</feature>
<organism evidence="3 4">
    <name type="scientific">Merismopedia glauca CCAP 1448/3</name>
    <dbReference type="NCBI Taxonomy" id="1296344"/>
    <lineage>
        <taxon>Bacteria</taxon>
        <taxon>Bacillati</taxon>
        <taxon>Cyanobacteriota</taxon>
        <taxon>Cyanophyceae</taxon>
        <taxon>Synechococcales</taxon>
        <taxon>Merismopediaceae</taxon>
        <taxon>Merismopedia</taxon>
    </lineage>
</organism>
<gene>
    <name evidence="3" type="ORF">C7B64_02075</name>
</gene>
<evidence type="ECO:0000256" key="2">
    <source>
        <dbReference type="SAM" id="Phobius"/>
    </source>
</evidence>
<proteinExistence type="predicted"/>
<evidence type="ECO:0000256" key="1">
    <source>
        <dbReference type="SAM" id="MobiDB-lite"/>
    </source>
</evidence>
<keyword evidence="2" id="KW-1133">Transmembrane helix</keyword>
<feature type="compositionally biased region" description="Low complexity" evidence="1">
    <location>
        <begin position="253"/>
        <end position="262"/>
    </location>
</feature>
<keyword evidence="2" id="KW-0472">Membrane</keyword>
<feature type="region of interest" description="Disordered" evidence="1">
    <location>
        <begin position="42"/>
        <end position="149"/>
    </location>
</feature>
<reference evidence="3 4" key="1">
    <citation type="submission" date="2018-02" db="EMBL/GenBank/DDBJ databases">
        <authorList>
            <person name="Cohen D.B."/>
            <person name="Kent A.D."/>
        </authorList>
    </citation>
    <scope>NUCLEOTIDE SEQUENCE [LARGE SCALE GENOMIC DNA]</scope>
    <source>
        <strain evidence="3 4">CCAP 1448/3</strain>
    </source>
</reference>